<dbReference type="SMART" id="SM00870">
    <property type="entry name" value="Asparaginase"/>
    <property type="match status" value="1"/>
</dbReference>
<reference evidence="3" key="2">
    <citation type="journal article" date="2021" name="PeerJ">
        <title>Extensive microbial diversity within the chicken gut microbiome revealed by metagenomics and culture.</title>
        <authorList>
            <person name="Gilroy R."/>
            <person name="Ravi A."/>
            <person name="Getino M."/>
            <person name="Pursley I."/>
            <person name="Horton D.L."/>
            <person name="Alikhan N.F."/>
            <person name="Baker D."/>
            <person name="Gharbi K."/>
            <person name="Hall N."/>
            <person name="Watson M."/>
            <person name="Adriaenssens E.M."/>
            <person name="Foster-Nyarko E."/>
            <person name="Jarju S."/>
            <person name="Secka A."/>
            <person name="Antonio M."/>
            <person name="Oren A."/>
            <person name="Chaudhuri R.R."/>
            <person name="La Ragione R."/>
            <person name="Hildebrand F."/>
            <person name="Pallen M.J."/>
        </authorList>
    </citation>
    <scope>NUCLEOTIDE SEQUENCE</scope>
    <source>
        <strain evidence="3">23406</strain>
    </source>
</reference>
<accession>A0A9D1NDK3</accession>
<dbReference type="GO" id="GO:0004067">
    <property type="term" value="F:asparaginase activity"/>
    <property type="evidence" value="ECO:0007669"/>
    <property type="project" value="UniProtKB-UniRule"/>
</dbReference>
<gene>
    <name evidence="3" type="ORF">IAB14_05495</name>
</gene>
<dbReference type="SUPFAM" id="SSF53774">
    <property type="entry name" value="Glutaminase/Asparaginase"/>
    <property type="match status" value="1"/>
</dbReference>
<comment type="caution">
    <text evidence="3">The sequence shown here is derived from an EMBL/GenBank/DDBJ whole genome shotgun (WGS) entry which is preliminary data.</text>
</comment>
<evidence type="ECO:0000259" key="2">
    <source>
        <dbReference type="Pfam" id="PF00710"/>
    </source>
</evidence>
<dbReference type="PIRSF" id="PIRSF001220">
    <property type="entry name" value="L-ASNase_gatD"/>
    <property type="match status" value="1"/>
</dbReference>
<dbReference type="AlphaFoldDB" id="A0A9D1NDK3"/>
<dbReference type="InterPro" id="IPR027474">
    <property type="entry name" value="L-asparaginase_N"/>
</dbReference>
<dbReference type="Proteomes" id="UP000886891">
    <property type="component" value="Unassembled WGS sequence"/>
</dbReference>
<feature type="domain" description="L-asparaginase N-terminal" evidence="2">
    <location>
        <begin position="9"/>
        <end position="183"/>
    </location>
</feature>
<evidence type="ECO:0000313" key="4">
    <source>
        <dbReference type="Proteomes" id="UP000886891"/>
    </source>
</evidence>
<dbReference type="InterPro" id="IPR006034">
    <property type="entry name" value="Asparaginase/glutaminase-like"/>
</dbReference>
<dbReference type="EMBL" id="DVOH01000040">
    <property type="protein sequence ID" value="HIV00543.1"/>
    <property type="molecule type" value="Genomic_DNA"/>
</dbReference>
<dbReference type="InterPro" id="IPR036152">
    <property type="entry name" value="Asp/glu_Ase-like_sf"/>
</dbReference>
<organism evidence="3 4">
    <name type="scientific">Candidatus Stercoripulliclostridium merdipullorum</name>
    <dbReference type="NCBI Taxonomy" id="2840952"/>
    <lineage>
        <taxon>Bacteria</taxon>
        <taxon>Bacillati</taxon>
        <taxon>Bacillota</taxon>
        <taxon>Clostridia</taxon>
        <taxon>Eubacteriales</taxon>
        <taxon>Candidatus Stercoripulliclostridium</taxon>
    </lineage>
</organism>
<protein>
    <submittedName>
        <fullName evidence="3">Asparaginase</fullName>
    </submittedName>
</protein>
<reference evidence="3" key="1">
    <citation type="submission" date="2020-10" db="EMBL/GenBank/DDBJ databases">
        <authorList>
            <person name="Gilroy R."/>
        </authorList>
    </citation>
    <scope>NUCLEOTIDE SEQUENCE</scope>
    <source>
        <strain evidence="3">23406</strain>
    </source>
</reference>
<name>A0A9D1NDK3_9FIRM</name>
<dbReference type="PROSITE" id="PS51732">
    <property type="entry name" value="ASN_GLN_ASE_3"/>
    <property type="match status" value="1"/>
</dbReference>
<dbReference type="PANTHER" id="PTHR11707">
    <property type="entry name" value="L-ASPARAGINASE"/>
    <property type="match status" value="1"/>
</dbReference>
<evidence type="ECO:0000313" key="3">
    <source>
        <dbReference type="EMBL" id="HIV00543.1"/>
    </source>
</evidence>
<dbReference type="PANTHER" id="PTHR11707:SF28">
    <property type="entry name" value="60 KDA LYSOPHOSPHOLIPASE"/>
    <property type="match status" value="1"/>
</dbReference>
<proteinExistence type="predicted"/>
<dbReference type="PIRSF" id="PIRSF500176">
    <property type="entry name" value="L_ASNase"/>
    <property type="match status" value="1"/>
</dbReference>
<dbReference type="Pfam" id="PF00710">
    <property type="entry name" value="Asparaginase"/>
    <property type="match status" value="1"/>
</dbReference>
<dbReference type="InterPro" id="IPR037152">
    <property type="entry name" value="L-asparaginase_N_sf"/>
</dbReference>
<dbReference type="PRINTS" id="PR00139">
    <property type="entry name" value="ASNGLNASE"/>
</dbReference>
<dbReference type="Gene3D" id="3.40.50.1170">
    <property type="entry name" value="L-asparaginase, N-terminal domain"/>
    <property type="match status" value="1"/>
</dbReference>
<evidence type="ECO:0000256" key="1">
    <source>
        <dbReference type="PIRSR" id="PIRSR001220-1"/>
    </source>
</evidence>
<feature type="active site" description="O-isoaspartyl threonine intermediate" evidence="1">
    <location>
        <position position="18"/>
    </location>
</feature>
<sequence>MKEVGKGCRIVLVSTGGTIESISADGSLSPERGGLTRLLRHYREKAGDLPEIEIVSPYRILSEQLTGEYLDRLIAAVSEAIKTSPDGIVVTHGSDTLAYAGCALGYALGQCDVPVFLVASNRPIGEAGANGIDNFAAALASIAEKRHRGVLIPYRNTGEDKVTLHRATRVLAHRAYDDDLFSAGFCPYGFRQGKTGFIPYPYYREDCDRQGAPTTGYADGKKVLWLHAHPDCMYPTVDDDVDAVMITAYHSGTTATEGAAITKFAASLKEKRIPLWLAGASADVRYRSARDWADLGIAVLPKASPVAMYMKLRAGLDPALSRGGDLLDASEKSVRSR</sequence>